<feature type="region of interest" description="Disordered" evidence="1">
    <location>
        <begin position="1"/>
        <end position="42"/>
    </location>
</feature>
<dbReference type="InterPro" id="IPR022190">
    <property type="entry name" value="DUF3716"/>
</dbReference>
<accession>A0A9W9THT5</accession>
<protein>
    <submittedName>
        <fullName evidence="2">Uncharacterized protein</fullName>
    </submittedName>
</protein>
<reference evidence="2" key="1">
    <citation type="submission" date="2022-11" db="EMBL/GenBank/DDBJ databases">
        <authorList>
            <person name="Petersen C."/>
        </authorList>
    </citation>
    <scope>NUCLEOTIDE SEQUENCE</scope>
    <source>
        <strain evidence="2">IBT 23319</strain>
    </source>
</reference>
<dbReference type="RefSeq" id="XP_056498126.1">
    <property type="nucleotide sequence ID" value="XM_056648361.1"/>
</dbReference>
<organism evidence="2 3">
    <name type="scientific">Penicillium citrinum</name>
    <dbReference type="NCBI Taxonomy" id="5077"/>
    <lineage>
        <taxon>Eukaryota</taxon>
        <taxon>Fungi</taxon>
        <taxon>Dikarya</taxon>
        <taxon>Ascomycota</taxon>
        <taxon>Pezizomycotina</taxon>
        <taxon>Eurotiomycetes</taxon>
        <taxon>Eurotiomycetidae</taxon>
        <taxon>Eurotiales</taxon>
        <taxon>Aspergillaceae</taxon>
        <taxon>Penicillium</taxon>
    </lineage>
</organism>
<gene>
    <name evidence="2" type="ORF">N7469_009443</name>
</gene>
<comment type="caution">
    <text evidence="2">The sequence shown here is derived from an EMBL/GenBank/DDBJ whole genome shotgun (WGS) entry which is preliminary data.</text>
</comment>
<evidence type="ECO:0000313" key="3">
    <source>
        <dbReference type="Proteomes" id="UP001147733"/>
    </source>
</evidence>
<evidence type="ECO:0000256" key="1">
    <source>
        <dbReference type="SAM" id="MobiDB-lite"/>
    </source>
</evidence>
<dbReference type="Proteomes" id="UP001147733">
    <property type="component" value="Unassembled WGS sequence"/>
</dbReference>
<proteinExistence type="predicted"/>
<sequence length="141" mass="14776">MAPSTPKRLQSGQVPAPRSATSSRGSITPARRTAALSSASRQTTKYVNLDASHNPVASTFSTELDRNLLAMDLLRATDWRSDPKDCRGPRQLRAAFAQRVGIVASPGYACISCGNGHGPFGGCVATVVNGDVLLAVLVRPG</sequence>
<feature type="compositionally biased region" description="Low complexity" evidence="1">
    <location>
        <begin position="30"/>
        <end position="42"/>
    </location>
</feature>
<dbReference type="Pfam" id="PF12511">
    <property type="entry name" value="DUF3716"/>
    <property type="match status" value="1"/>
</dbReference>
<dbReference type="GeneID" id="81387528"/>
<dbReference type="EMBL" id="JAPQKT010000008">
    <property type="protein sequence ID" value="KAJ5223203.1"/>
    <property type="molecule type" value="Genomic_DNA"/>
</dbReference>
<name>A0A9W9THT5_PENCI</name>
<keyword evidence="3" id="KW-1185">Reference proteome</keyword>
<reference evidence="2" key="2">
    <citation type="journal article" date="2023" name="IMA Fungus">
        <title>Comparative genomic study of the Penicillium genus elucidates a diverse pangenome and 15 lateral gene transfer events.</title>
        <authorList>
            <person name="Petersen C."/>
            <person name="Sorensen T."/>
            <person name="Nielsen M.R."/>
            <person name="Sondergaard T.E."/>
            <person name="Sorensen J.L."/>
            <person name="Fitzpatrick D.A."/>
            <person name="Frisvad J.C."/>
            <person name="Nielsen K.L."/>
        </authorList>
    </citation>
    <scope>NUCLEOTIDE SEQUENCE</scope>
    <source>
        <strain evidence="2">IBT 23319</strain>
    </source>
</reference>
<evidence type="ECO:0000313" key="2">
    <source>
        <dbReference type="EMBL" id="KAJ5223203.1"/>
    </source>
</evidence>
<feature type="compositionally biased region" description="Polar residues" evidence="1">
    <location>
        <begin position="7"/>
        <end position="26"/>
    </location>
</feature>
<dbReference type="AlphaFoldDB" id="A0A9W9THT5"/>